<dbReference type="Gramene" id="KQK87399">
    <property type="protein sequence ID" value="KQK87399"/>
    <property type="gene ID" value="SETIT_040760mg"/>
</dbReference>
<protein>
    <submittedName>
        <fullName evidence="1">Uncharacterized protein</fullName>
    </submittedName>
</protein>
<name>K4APB2_SETIT</name>
<sequence length="66" mass="7594">MCVPYQSFTYSNGGRKKRRMVLCWINVCDVVSCATMPLDMPGKDQHLGRFSPLHSELFRLPFLTLT</sequence>
<dbReference type="AlphaFoldDB" id="K4APB2"/>
<dbReference type="InParanoid" id="K4APB2"/>
<proteinExistence type="predicted"/>
<keyword evidence="2" id="KW-1185">Reference proteome</keyword>
<dbReference type="Proteomes" id="UP000004995">
    <property type="component" value="Unassembled WGS sequence"/>
</dbReference>
<accession>K4APB2</accession>
<evidence type="ECO:0000313" key="2">
    <source>
        <dbReference type="Proteomes" id="UP000004995"/>
    </source>
</evidence>
<dbReference type="EnsemblPlants" id="KQK87399">
    <property type="protein sequence ID" value="KQK87399"/>
    <property type="gene ID" value="SETIT_040760mg"/>
</dbReference>
<dbReference type="HOGENOM" id="CLU_2836072_0_0_1"/>
<reference evidence="1" key="2">
    <citation type="submission" date="2018-08" db="UniProtKB">
        <authorList>
            <consortium name="EnsemblPlants"/>
        </authorList>
    </citation>
    <scope>IDENTIFICATION</scope>
    <source>
        <strain evidence="1">Yugu1</strain>
    </source>
</reference>
<organism evidence="1 2">
    <name type="scientific">Setaria italica</name>
    <name type="common">Foxtail millet</name>
    <name type="synonym">Panicum italicum</name>
    <dbReference type="NCBI Taxonomy" id="4555"/>
    <lineage>
        <taxon>Eukaryota</taxon>
        <taxon>Viridiplantae</taxon>
        <taxon>Streptophyta</taxon>
        <taxon>Embryophyta</taxon>
        <taxon>Tracheophyta</taxon>
        <taxon>Spermatophyta</taxon>
        <taxon>Magnoliopsida</taxon>
        <taxon>Liliopsida</taxon>
        <taxon>Poales</taxon>
        <taxon>Poaceae</taxon>
        <taxon>PACMAD clade</taxon>
        <taxon>Panicoideae</taxon>
        <taxon>Panicodae</taxon>
        <taxon>Paniceae</taxon>
        <taxon>Cenchrinae</taxon>
        <taxon>Setaria</taxon>
    </lineage>
</organism>
<dbReference type="EMBL" id="AGNK02005390">
    <property type="status" value="NOT_ANNOTATED_CDS"/>
    <property type="molecule type" value="Genomic_DNA"/>
</dbReference>
<reference evidence="2" key="1">
    <citation type="journal article" date="2012" name="Nat. Biotechnol.">
        <title>Reference genome sequence of the model plant Setaria.</title>
        <authorList>
            <person name="Bennetzen J.L."/>
            <person name="Schmutz J."/>
            <person name="Wang H."/>
            <person name="Percifield R."/>
            <person name="Hawkins J."/>
            <person name="Pontaroli A.C."/>
            <person name="Estep M."/>
            <person name="Feng L."/>
            <person name="Vaughn J.N."/>
            <person name="Grimwood J."/>
            <person name="Jenkins J."/>
            <person name="Barry K."/>
            <person name="Lindquist E."/>
            <person name="Hellsten U."/>
            <person name="Deshpande S."/>
            <person name="Wang X."/>
            <person name="Wu X."/>
            <person name="Mitros T."/>
            <person name="Triplett J."/>
            <person name="Yang X."/>
            <person name="Ye C.Y."/>
            <person name="Mauro-Herrera M."/>
            <person name="Wang L."/>
            <person name="Li P."/>
            <person name="Sharma M."/>
            <person name="Sharma R."/>
            <person name="Ronald P.C."/>
            <person name="Panaud O."/>
            <person name="Kellogg E.A."/>
            <person name="Brutnell T.P."/>
            <person name="Doust A.N."/>
            <person name="Tuskan G.A."/>
            <person name="Rokhsar D."/>
            <person name="Devos K.M."/>
        </authorList>
    </citation>
    <scope>NUCLEOTIDE SEQUENCE [LARGE SCALE GENOMIC DNA]</scope>
    <source>
        <strain evidence="2">cv. Yugu1</strain>
    </source>
</reference>
<evidence type="ECO:0000313" key="1">
    <source>
        <dbReference type="EnsemblPlants" id="KQK87399"/>
    </source>
</evidence>